<evidence type="ECO:0000256" key="2">
    <source>
        <dbReference type="ARBA" id="ARBA00023235"/>
    </source>
</evidence>
<organism evidence="4 5">
    <name type="scientific">Pedobacter ginsengisoli</name>
    <dbReference type="NCBI Taxonomy" id="363852"/>
    <lineage>
        <taxon>Bacteria</taxon>
        <taxon>Pseudomonadati</taxon>
        <taxon>Bacteroidota</taxon>
        <taxon>Sphingobacteriia</taxon>
        <taxon>Sphingobacteriales</taxon>
        <taxon>Sphingobacteriaceae</taxon>
        <taxon>Pedobacter</taxon>
    </lineage>
</organism>
<dbReference type="PIRSF" id="PIRSF005384">
    <property type="entry name" value="RpiB_LacA_B"/>
    <property type="match status" value="1"/>
</dbReference>
<comment type="similarity">
    <text evidence="1">Belongs to the LacAB/RpiB family.</text>
</comment>
<dbReference type="AlphaFoldDB" id="A0A2D1U314"/>
<evidence type="ECO:0000256" key="3">
    <source>
        <dbReference type="PIRSR" id="PIRSR005384-1"/>
    </source>
</evidence>
<feature type="active site" description="Proton acceptor" evidence="3">
    <location>
        <position position="65"/>
    </location>
</feature>
<dbReference type="OrthoDB" id="1778624at2"/>
<dbReference type="InterPro" id="IPR036569">
    <property type="entry name" value="RpiB_LacA_LacB_sf"/>
</dbReference>
<dbReference type="SUPFAM" id="SSF89623">
    <property type="entry name" value="Ribose/Galactose isomerase RpiB/AlsB"/>
    <property type="match status" value="1"/>
</dbReference>
<dbReference type="PANTHER" id="PTHR43732">
    <property type="entry name" value="RIBOSE 5-PHOSPHATE ISOMERASE-RELATED"/>
    <property type="match status" value="1"/>
</dbReference>
<feature type="active site" description="Proton donor" evidence="3">
    <location>
        <position position="98"/>
    </location>
</feature>
<dbReference type="NCBIfam" id="TIGR00689">
    <property type="entry name" value="rpiB_lacA_lacB"/>
    <property type="match status" value="1"/>
</dbReference>
<gene>
    <name evidence="4" type="primary">rpiB</name>
    <name evidence="4" type="ORF">CPT03_05615</name>
</gene>
<keyword evidence="5" id="KW-1185">Reference proteome</keyword>
<reference evidence="4 5" key="1">
    <citation type="submission" date="2017-10" db="EMBL/GenBank/DDBJ databases">
        <title>Whole genome of Pedobacter ginsengisoli T01R-27 isolated from tomato rhizosphere.</title>
        <authorList>
            <person name="Weon H.-Y."/>
            <person name="Lee S.A."/>
            <person name="Sang M.K."/>
            <person name="Song J."/>
        </authorList>
    </citation>
    <scope>NUCLEOTIDE SEQUENCE [LARGE SCALE GENOMIC DNA]</scope>
    <source>
        <strain evidence="4 5">T01R-27</strain>
    </source>
</reference>
<evidence type="ECO:0000256" key="1">
    <source>
        <dbReference type="ARBA" id="ARBA00008754"/>
    </source>
</evidence>
<dbReference type="Pfam" id="PF02502">
    <property type="entry name" value="LacAB_rpiB"/>
    <property type="match status" value="1"/>
</dbReference>
<protein>
    <submittedName>
        <fullName evidence="4">Ribose 5-phosphate isomerase B</fullName>
    </submittedName>
</protein>
<name>A0A2D1U314_9SPHI</name>
<dbReference type="GO" id="GO:0016861">
    <property type="term" value="F:intramolecular oxidoreductase activity, interconverting aldoses and ketoses"/>
    <property type="evidence" value="ECO:0007669"/>
    <property type="project" value="UniProtKB-ARBA"/>
</dbReference>
<proteinExistence type="inferred from homology"/>
<dbReference type="NCBIfam" id="NF004051">
    <property type="entry name" value="PRK05571.1"/>
    <property type="match status" value="1"/>
</dbReference>
<evidence type="ECO:0000313" key="5">
    <source>
        <dbReference type="Proteomes" id="UP000223749"/>
    </source>
</evidence>
<dbReference type="Gene3D" id="3.40.1400.10">
    <property type="entry name" value="Sugar-phosphate isomerase, RpiB/LacA/LacB"/>
    <property type="match status" value="1"/>
</dbReference>
<dbReference type="NCBIfam" id="TIGR01120">
    <property type="entry name" value="rpiB"/>
    <property type="match status" value="1"/>
</dbReference>
<dbReference type="InterPro" id="IPR003500">
    <property type="entry name" value="RpiB_LacA_LacB"/>
</dbReference>
<dbReference type="InterPro" id="IPR051812">
    <property type="entry name" value="SPI_LacAB/RpiB"/>
</dbReference>
<dbReference type="KEGG" id="pgs:CPT03_05615"/>
<sequence>MKVIIGSDHAGFAYKTILVKMLLDEGYEVIDKGTHTSAPSDYPDHAAHVAHALLNKEGDRGILVCGSSVGVSMAANKFKGIRAGVCHDTYSAHQSVEHDDVNVLCIGERVIGIELAKDIVRAFLKAIFSNEERHVKRLEKIAAIERGEM</sequence>
<dbReference type="Proteomes" id="UP000223749">
    <property type="component" value="Chromosome"/>
</dbReference>
<evidence type="ECO:0000313" key="4">
    <source>
        <dbReference type="EMBL" id="ATP55978.1"/>
    </source>
</evidence>
<dbReference type="RefSeq" id="WP_099437920.1">
    <property type="nucleotide sequence ID" value="NZ_CP024091.1"/>
</dbReference>
<keyword evidence="2 4" id="KW-0413">Isomerase</keyword>
<dbReference type="InterPro" id="IPR004785">
    <property type="entry name" value="RpiB"/>
</dbReference>
<dbReference type="EMBL" id="CP024091">
    <property type="protein sequence ID" value="ATP55978.1"/>
    <property type="molecule type" value="Genomic_DNA"/>
</dbReference>
<dbReference type="PANTHER" id="PTHR43732:SF1">
    <property type="entry name" value="RIBOSE 5-PHOSPHATE ISOMERASE"/>
    <property type="match status" value="1"/>
</dbReference>
<accession>A0A2D1U314</accession>
<dbReference type="GO" id="GO:0005975">
    <property type="term" value="P:carbohydrate metabolic process"/>
    <property type="evidence" value="ECO:0007669"/>
    <property type="project" value="InterPro"/>
</dbReference>